<name>A0A0G0PFH7_9BACT</name>
<dbReference type="InterPro" id="IPR036390">
    <property type="entry name" value="WH_DNA-bd_sf"/>
</dbReference>
<dbReference type="Gene3D" id="1.10.10.10">
    <property type="entry name" value="Winged helix-like DNA-binding domain superfamily/Winged helix DNA-binding domain"/>
    <property type="match status" value="1"/>
</dbReference>
<dbReference type="Pfam" id="PF01978">
    <property type="entry name" value="TrmB"/>
    <property type="match status" value="1"/>
</dbReference>
<dbReference type="InterPro" id="IPR002831">
    <property type="entry name" value="Tscrpt_reg_TrmB_N"/>
</dbReference>
<gene>
    <name evidence="2" type="ORF">UT11_C0041G0007</name>
</gene>
<evidence type="ECO:0000313" key="2">
    <source>
        <dbReference type="EMBL" id="KKQ88046.1"/>
    </source>
</evidence>
<reference evidence="2 3" key="1">
    <citation type="journal article" date="2015" name="Nature">
        <title>rRNA introns, odd ribosomes, and small enigmatic genomes across a large radiation of phyla.</title>
        <authorList>
            <person name="Brown C.T."/>
            <person name="Hug L.A."/>
            <person name="Thomas B.C."/>
            <person name="Sharon I."/>
            <person name="Castelle C.J."/>
            <person name="Singh A."/>
            <person name="Wilkins M.J."/>
            <person name="Williams K.H."/>
            <person name="Banfield J.F."/>
        </authorList>
    </citation>
    <scope>NUCLEOTIDE SEQUENCE [LARGE SCALE GENOMIC DNA]</scope>
</reference>
<dbReference type="InterPro" id="IPR051797">
    <property type="entry name" value="TrmB-like"/>
</dbReference>
<dbReference type="EMBL" id="LBVO01000041">
    <property type="protein sequence ID" value="KKQ88046.1"/>
    <property type="molecule type" value="Genomic_DNA"/>
</dbReference>
<protein>
    <submittedName>
        <fullName evidence="2">Transcriptional regulator, TrmB</fullName>
    </submittedName>
</protein>
<comment type="caution">
    <text evidence="2">The sequence shown here is derived from an EMBL/GenBank/DDBJ whole genome shotgun (WGS) entry which is preliminary data.</text>
</comment>
<dbReference type="PANTHER" id="PTHR34293">
    <property type="entry name" value="HTH-TYPE TRANSCRIPTIONAL REGULATOR TRMBL2"/>
    <property type="match status" value="1"/>
</dbReference>
<dbReference type="AlphaFoldDB" id="A0A0G0PFH7"/>
<dbReference type="Proteomes" id="UP000033934">
    <property type="component" value="Unassembled WGS sequence"/>
</dbReference>
<evidence type="ECO:0000313" key="3">
    <source>
        <dbReference type="Proteomes" id="UP000033934"/>
    </source>
</evidence>
<dbReference type="SUPFAM" id="SSF46785">
    <property type="entry name" value="Winged helix' DNA-binding domain"/>
    <property type="match status" value="1"/>
</dbReference>
<dbReference type="PANTHER" id="PTHR34293:SF1">
    <property type="entry name" value="HTH-TYPE TRANSCRIPTIONAL REGULATOR TRMBL2"/>
    <property type="match status" value="1"/>
</dbReference>
<sequence>MDKDVLLKSFGLTDKEASVYLALLELGSSTIKPIALKSGVVRSSIYTFIDHLVDLGLIDQVKLRGRMHYKALSPNKLVRIQKQRLEDVENALPILLGMFNKSDKKPKISYYEGVEQIKNIALEEIACYKEVKYIWSGSNSLALIGSKLMEYIEKTRFEKQIKLKSIRCKSEDMPFLGSYQDSAKLKEIRWFPESLGTFNISIGLYDTQKVGFISSQEEEFGVMIESKEIYNAMKMLFEALWLQSEPAKEGEG</sequence>
<accession>A0A0G0PFH7</accession>
<feature type="domain" description="Transcription regulator TrmB N-terminal" evidence="1">
    <location>
        <begin position="7"/>
        <end position="74"/>
    </location>
</feature>
<evidence type="ECO:0000259" key="1">
    <source>
        <dbReference type="Pfam" id="PF01978"/>
    </source>
</evidence>
<organism evidence="2 3">
    <name type="scientific">Berkelbacteria bacterium GW2011_GWA2_38_9</name>
    <dbReference type="NCBI Taxonomy" id="1618334"/>
    <lineage>
        <taxon>Bacteria</taxon>
        <taxon>Candidatus Berkelbacteria</taxon>
    </lineage>
</organism>
<proteinExistence type="predicted"/>
<dbReference type="InterPro" id="IPR036388">
    <property type="entry name" value="WH-like_DNA-bd_sf"/>
</dbReference>